<dbReference type="EMBL" id="CP114014">
    <property type="protein sequence ID" value="XAY07111.1"/>
    <property type="molecule type" value="Genomic_DNA"/>
</dbReference>
<accession>A0AAU7AZS4</accession>
<feature type="transmembrane region" description="Helical" evidence="1">
    <location>
        <begin position="158"/>
        <end position="181"/>
    </location>
</feature>
<feature type="transmembrane region" description="Helical" evidence="1">
    <location>
        <begin position="93"/>
        <end position="112"/>
    </location>
</feature>
<evidence type="ECO:0000313" key="2">
    <source>
        <dbReference type="EMBL" id="XAY07111.1"/>
    </source>
</evidence>
<evidence type="ECO:0008006" key="3">
    <source>
        <dbReference type="Google" id="ProtNLM"/>
    </source>
</evidence>
<feature type="transmembrane region" description="Helical" evidence="1">
    <location>
        <begin position="124"/>
        <end position="146"/>
    </location>
</feature>
<keyword evidence="1" id="KW-0472">Membrane</keyword>
<name>A0AAU7AZS4_9ACTN</name>
<reference evidence="2" key="1">
    <citation type="submission" date="2022-12" db="EMBL/GenBank/DDBJ databases">
        <title>Paraconexibacter alkalitolerans sp. nov. and Baekduia alba sp. nov., isolated from soil and emended description of the genera Paraconexibacter (Chun et al., 2020) and Baekduia (An et al., 2020).</title>
        <authorList>
            <person name="Vieira S."/>
            <person name="Huber K.J."/>
            <person name="Geppert A."/>
            <person name="Wolf J."/>
            <person name="Neumann-Schaal M."/>
            <person name="Muesken M."/>
            <person name="Overmann J."/>
        </authorList>
    </citation>
    <scope>NUCLEOTIDE SEQUENCE</scope>
    <source>
        <strain evidence="2">AEG42_29</strain>
    </source>
</reference>
<feature type="transmembrane region" description="Helical" evidence="1">
    <location>
        <begin position="61"/>
        <end position="81"/>
    </location>
</feature>
<dbReference type="AlphaFoldDB" id="A0AAU7AZS4"/>
<dbReference type="RefSeq" id="WP_354698318.1">
    <property type="nucleotide sequence ID" value="NZ_CP114014.1"/>
</dbReference>
<organism evidence="2">
    <name type="scientific">Paraconexibacter sp. AEG42_29</name>
    <dbReference type="NCBI Taxonomy" id="2997339"/>
    <lineage>
        <taxon>Bacteria</taxon>
        <taxon>Bacillati</taxon>
        <taxon>Actinomycetota</taxon>
        <taxon>Thermoleophilia</taxon>
        <taxon>Solirubrobacterales</taxon>
        <taxon>Paraconexibacteraceae</taxon>
        <taxon>Paraconexibacter</taxon>
    </lineage>
</organism>
<feature type="transmembrane region" description="Helical" evidence="1">
    <location>
        <begin position="241"/>
        <end position="265"/>
    </location>
</feature>
<keyword evidence="1" id="KW-1133">Transmembrane helix</keyword>
<protein>
    <recommendedName>
        <fullName evidence="3">Integral membrane protein</fullName>
    </recommendedName>
</protein>
<dbReference type="KEGG" id="parq:DSM112329_03990"/>
<sequence length="355" mass="38420">MPAADRATQEAAFRRAGLPLFIDDRRAARDVWTRALPVLSLVFFVEVLGAVDLDFTWLENLATLTAGLAILVGSFAVINRLRRRPALALPDTVGPVELGAFVVVPALLPLVLNGQTTSAVVTAAANLLLLALLYGVIGFGLVYIVVWTGRRLLGQLAVSLQLAVRAVPLLLLFSVVLFVNTEMWQVFSDMPDATLIATVLLLTTLGAGFIAVRLPREVATLEEQVGAGPPLDPRQRINVGLVMFVSQALQVLVVSAAIGGFFLVFGTLTISDDVIESWIGHGSHRIVRLDLLGIDARVSRELLRVSTAIAALSGLYYSIAVLTDGTYREEFLTELTAEMRSSFQQRADYLKSLAR</sequence>
<keyword evidence="1" id="KW-0812">Transmembrane</keyword>
<proteinExistence type="predicted"/>
<feature type="transmembrane region" description="Helical" evidence="1">
    <location>
        <begin position="193"/>
        <end position="212"/>
    </location>
</feature>
<evidence type="ECO:0000256" key="1">
    <source>
        <dbReference type="SAM" id="Phobius"/>
    </source>
</evidence>
<feature type="transmembrane region" description="Helical" evidence="1">
    <location>
        <begin position="31"/>
        <end position="49"/>
    </location>
</feature>
<gene>
    <name evidence="2" type="ORF">DSM112329_03990</name>
</gene>